<dbReference type="Gene3D" id="2.130.10.10">
    <property type="entry name" value="YVTN repeat-like/Quinoprotein amine dehydrogenase"/>
    <property type="match status" value="1"/>
</dbReference>
<dbReference type="Pfam" id="PF00400">
    <property type="entry name" value="WD40"/>
    <property type="match status" value="1"/>
</dbReference>
<dbReference type="PROSITE" id="PS50082">
    <property type="entry name" value="WD_REPEATS_2"/>
    <property type="match status" value="1"/>
</dbReference>
<protein>
    <submittedName>
        <fullName evidence="3">Uncharacterized protein</fullName>
    </submittedName>
</protein>
<proteinExistence type="predicted"/>
<evidence type="ECO:0000256" key="1">
    <source>
        <dbReference type="PROSITE-ProRule" id="PRU00221"/>
    </source>
</evidence>
<evidence type="ECO:0000313" key="2">
    <source>
        <dbReference type="Proteomes" id="UP000887574"/>
    </source>
</evidence>
<dbReference type="SUPFAM" id="SSF50978">
    <property type="entry name" value="WD40 repeat-like"/>
    <property type="match status" value="1"/>
</dbReference>
<keyword evidence="1" id="KW-0853">WD repeat</keyword>
<reference evidence="3" key="1">
    <citation type="submission" date="2022-11" db="UniProtKB">
        <authorList>
            <consortium name="WormBaseParasite"/>
        </authorList>
    </citation>
    <scope>IDENTIFICATION</scope>
</reference>
<dbReference type="WBParaSite" id="jg15397">
    <property type="protein sequence ID" value="jg15397"/>
    <property type="gene ID" value="jg15397"/>
</dbReference>
<dbReference type="InterPro" id="IPR036322">
    <property type="entry name" value="WD40_repeat_dom_sf"/>
</dbReference>
<sequence length="116" mass="13447">MQLFSSNETQGFSILKVVDSNHLLTGHQDGHITLWQITDNNGIYDFYCIRTFIHHSKETYCFAILNNNLFVSASKDGTYGVWNLDSEDYIRVLNPVEWQVSPQNFIAIWLVCLQMI</sequence>
<dbReference type="Proteomes" id="UP000887574">
    <property type="component" value="Unplaced"/>
</dbReference>
<name>A0A915D3B0_9BILA</name>
<keyword evidence="2" id="KW-1185">Reference proteome</keyword>
<organism evidence="2 3">
    <name type="scientific">Ditylenchus dipsaci</name>
    <dbReference type="NCBI Taxonomy" id="166011"/>
    <lineage>
        <taxon>Eukaryota</taxon>
        <taxon>Metazoa</taxon>
        <taxon>Ecdysozoa</taxon>
        <taxon>Nematoda</taxon>
        <taxon>Chromadorea</taxon>
        <taxon>Rhabditida</taxon>
        <taxon>Tylenchina</taxon>
        <taxon>Tylenchomorpha</taxon>
        <taxon>Sphaerularioidea</taxon>
        <taxon>Anguinidae</taxon>
        <taxon>Anguininae</taxon>
        <taxon>Ditylenchus</taxon>
    </lineage>
</organism>
<accession>A0A915D3B0</accession>
<dbReference type="InterPro" id="IPR015943">
    <property type="entry name" value="WD40/YVTN_repeat-like_dom_sf"/>
</dbReference>
<dbReference type="AlphaFoldDB" id="A0A915D3B0"/>
<dbReference type="InterPro" id="IPR001680">
    <property type="entry name" value="WD40_rpt"/>
</dbReference>
<feature type="repeat" description="WD" evidence="1">
    <location>
        <begin position="52"/>
        <end position="92"/>
    </location>
</feature>
<dbReference type="SMART" id="SM00320">
    <property type="entry name" value="WD40"/>
    <property type="match status" value="1"/>
</dbReference>
<evidence type="ECO:0000313" key="3">
    <source>
        <dbReference type="WBParaSite" id="jg15397"/>
    </source>
</evidence>